<evidence type="ECO:0000313" key="19">
    <source>
        <dbReference type="Proteomes" id="UP000198802"/>
    </source>
</evidence>
<evidence type="ECO:0000256" key="17">
    <source>
        <dbReference type="SAM" id="SignalP"/>
    </source>
</evidence>
<evidence type="ECO:0000256" key="2">
    <source>
        <dbReference type="ARBA" id="ARBA00004924"/>
    </source>
</evidence>
<gene>
    <name evidence="18" type="ORF">Ga0074812_13065</name>
</gene>
<evidence type="ECO:0000256" key="4">
    <source>
        <dbReference type="ARBA" id="ARBA00013076"/>
    </source>
</evidence>
<keyword evidence="9" id="KW-0560">Oxidoreductase</keyword>
<comment type="cofactor">
    <cofactor evidence="1">
        <name>FAD</name>
        <dbReference type="ChEBI" id="CHEBI:57692"/>
    </cofactor>
</comment>
<dbReference type="RefSeq" id="WP_165615854.1">
    <property type="nucleotide sequence ID" value="NZ_FAOZ01000030.1"/>
</dbReference>
<dbReference type="EMBL" id="FAOZ01000030">
    <property type="protein sequence ID" value="CUU59685.1"/>
    <property type="molecule type" value="Genomic_DNA"/>
</dbReference>
<dbReference type="Gene3D" id="3.50.50.60">
    <property type="entry name" value="FAD/NAD(P)-binding domain"/>
    <property type="match status" value="1"/>
</dbReference>
<evidence type="ECO:0000256" key="7">
    <source>
        <dbReference type="ARBA" id="ARBA00022827"/>
    </source>
</evidence>
<keyword evidence="19" id="KW-1185">Reference proteome</keyword>
<evidence type="ECO:0000256" key="15">
    <source>
        <dbReference type="ARBA" id="ARBA00048407"/>
    </source>
</evidence>
<dbReference type="GO" id="GO:0047091">
    <property type="term" value="F:L-lysine 6-monooxygenase (NADPH) activity"/>
    <property type="evidence" value="ECO:0007669"/>
    <property type="project" value="UniProtKB-EC"/>
</dbReference>
<feature type="chain" id="PRO_5039111387" description="L-lysine N6-monooxygenase MbtG" evidence="17">
    <location>
        <begin position="27"/>
        <end position="486"/>
    </location>
</feature>
<dbReference type="InterPro" id="IPR036188">
    <property type="entry name" value="FAD/NAD-bd_sf"/>
</dbReference>
<feature type="compositionally biased region" description="Basic and acidic residues" evidence="16">
    <location>
        <begin position="462"/>
        <end position="473"/>
    </location>
</feature>
<keyword evidence="6" id="KW-0285">Flavoprotein</keyword>
<sequence length="486" mass="52852">MSASVPSCQVLAIGLGPANLALGALAAPVADLQVRFLEARDGIRWHEGLMLAGSELQVSFLKDLTTMVDPTSPFTFLNYLAVHGNLYRFLIACDRGQAFRDDFARYYQWAASHLPDVAWNARVEDVRLVGGRLAVTTDKGATYRTDNLVLGTGRRPYLPPFADRPGLSGVIHASRYDVARDRIAGRDVLVVGGGQSGAEVVRDLIDREGNLPRSLTWVTSRLNFLPLDDSPFTNEWFHPAWVDHFGALPAARRASLLEHQRLASDGISGDILREIYRRLYHLDTMRPGLLRARLVVSSRVTSLEPLAHHRHRCVLEGIDDGATSTVDADVVVFATGYRRAEPPDYLAGIAPLLSGWELDSDYALRWDGPAAVRIFAQNAGDDSHGIADRNLSLNAWRAARIVNAICGRTVYRTGPDNSAVSWSPAALAPWGHRQGPPPTDDVPGAPDEGRMHYAGRAAAADVPRRADGGDDLRTGLVQPGATGARG</sequence>
<proteinExistence type="inferred from homology"/>
<comment type="catalytic activity">
    <reaction evidence="15">
        <text>L-lysine + NADPH + O2 = N(6)-hydroxy-L-lysine + NADP(+) + H2O</text>
        <dbReference type="Rhea" id="RHEA:23228"/>
        <dbReference type="ChEBI" id="CHEBI:15377"/>
        <dbReference type="ChEBI" id="CHEBI:15379"/>
        <dbReference type="ChEBI" id="CHEBI:32551"/>
        <dbReference type="ChEBI" id="CHEBI:57783"/>
        <dbReference type="ChEBI" id="CHEBI:57820"/>
        <dbReference type="ChEBI" id="CHEBI:58349"/>
        <dbReference type="EC" id="1.14.13.59"/>
    </reaction>
</comment>
<keyword evidence="7" id="KW-0274">FAD</keyword>
<evidence type="ECO:0000313" key="18">
    <source>
        <dbReference type="EMBL" id="CUU59685.1"/>
    </source>
</evidence>
<comment type="similarity">
    <text evidence="3">Belongs to the lysine N(6)-hydroxylase/L-ornithine N(5)-oxygenase family.</text>
</comment>
<dbReference type="InterPro" id="IPR025700">
    <property type="entry name" value="Lys/Orn_oxygenase"/>
</dbReference>
<evidence type="ECO:0000256" key="8">
    <source>
        <dbReference type="ARBA" id="ARBA00022857"/>
    </source>
</evidence>
<evidence type="ECO:0000256" key="12">
    <source>
        <dbReference type="ARBA" id="ARBA00031158"/>
    </source>
</evidence>
<keyword evidence="10" id="KW-0503">Monooxygenase</keyword>
<evidence type="ECO:0000256" key="14">
    <source>
        <dbReference type="ARBA" id="ARBA00032738"/>
    </source>
</evidence>
<dbReference type="PRINTS" id="PR00368">
    <property type="entry name" value="FADPNR"/>
</dbReference>
<dbReference type="AlphaFoldDB" id="A0A0S4QVN7"/>
<protein>
    <recommendedName>
        <fullName evidence="5">L-lysine N6-monooxygenase MbtG</fullName>
        <ecNumber evidence="4">1.14.13.59</ecNumber>
    </recommendedName>
    <alternativeName>
        <fullName evidence="14">Lysine 6-N-hydroxylase</fullName>
    </alternativeName>
    <alternativeName>
        <fullName evidence="13">Lysine N6-hydroxylase</fullName>
    </alternativeName>
    <alternativeName>
        <fullName evidence="11">Lysine-N-oxygenase</fullName>
    </alternativeName>
    <alternativeName>
        <fullName evidence="12">Mycobactin synthase protein G</fullName>
    </alternativeName>
</protein>
<evidence type="ECO:0000256" key="6">
    <source>
        <dbReference type="ARBA" id="ARBA00022630"/>
    </source>
</evidence>
<dbReference type="PANTHER" id="PTHR42802:SF1">
    <property type="entry name" value="L-ORNITHINE N(5)-MONOOXYGENASE"/>
    <property type="match status" value="1"/>
</dbReference>
<keyword evidence="8" id="KW-0521">NADP</keyword>
<keyword evidence="17" id="KW-0732">Signal</keyword>
<evidence type="ECO:0000256" key="13">
    <source>
        <dbReference type="ARBA" id="ARBA00032493"/>
    </source>
</evidence>
<reference evidence="19" key="1">
    <citation type="submission" date="2015-11" db="EMBL/GenBank/DDBJ databases">
        <authorList>
            <person name="Varghese N."/>
        </authorList>
    </citation>
    <scope>NUCLEOTIDE SEQUENCE [LARGE SCALE GENOMIC DNA]</scope>
    <source>
        <strain evidence="19">DSM 45899</strain>
    </source>
</reference>
<evidence type="ECO:0000256" key="5">
    <source>
        <dbReference type="ARBA" id="ARBA00016406"/>
    </source>
</evidence>
<dbReference type="Pfam" id="PF13434">
    <property type="entry name" value="Lys_Orn_oxgnase"/>
    <property type="match status" value="1"/>
</dbReference>
<comment type="pathway">
    <text evidence="2">Siderophore biosynthesis.</text>
</comment>
<dbReference type="SUPFAM" id="SSF51905">
    <property type="entry name" value="FAD/NAD(P)-binding domain"/>
    <property type="match status" value="2"/>
</dbReference>
<evidence type="ECO:0000256" key="11">
    <source>
        <dbReference type="ARBA" id="ARBA00029939"/>
    </source>
</evidence>
<evidence type="ECO:0000256" key="9">
    <source>
        <dbReference type="ARBA" id="ARBA00023002"/>
    </source>
</evidence>
<evidence type="ECO:0000256" key="3">
    <source>
        <dbReference type="ARBA" id="ARBA00007588"/>
    </source>
</evidence>
<evidence type="ECO:0000256" key="1">
    <source>
        <dbReference type="ARBA" id="ARBA00001974"/>
    </source>
</evidence>
<evidence type="ECO:0000256" key="16">
    <source>
        <dbReference type="SAM" id="MobiDB-lite"/>
    </source>
</evidence>
<dbReference type="EC" id="1.14.13.59" evidence="4"/>
<organism evidence="18 19">
    <name type="scientific">Parafrankia irregularis</name>
    <dbReference type="NCBI Taxonomy" id="795642"/>
    <lineage>
        <taxon>Bacteria</taxon>
        <taxon>Bacillati</taxon>
        <taxon>Actinomycetota</taxon>
        <taxon>Actinomycetes</taxon>
        <taxon>Frankiales</taxon>
        <taxon>Frankiaceae</taxon>
        <taxon>Parafrankia</taxon>
    </lineage>
</organism>
<accession>A0A0S4QVN7</accession>
<dbReference type="PANTHER" id="PTHR42802">
    <property type="entry name" value="MONOOXYGENASE"/>
    <property type="match status" value="1"/>
</dbReference>
<feature type="region of interest" description="Disordered" evidence="16">
    <location>
        <begin position="429"/>
        <end position="486"/>
    </location>
</feature>
<feature type="signal peptide" evidence="17">
    <location>
        <begin position="1"/>
        <end position="26"/>
    </location>
</feature>
<evidence type="ECO:0000256" key="10">
    <source>
        <dbReference type="ARBA" id="ARBA00023033"/>
    </source>
</evidence>
<dbReference type="Proteomes" id="UP000198802">
    <property type="component" value="Unassembled WGS sequence"/>
</dbReference>
<name>A0A0S4QVN7_9ACTN</name>